<dbReference type="PROSITE" id="PS00584">
    <property type="entry name" value="PFKB_KINASES_2"/>
    <property type="match status" value="1"/>
</dbReference>
<comment type="catalytic activity">
    <reaction evidence="6 8">
        <text>beta-D-fructose 1-phosphate + ATP = beta-D-fructose 1,6-bisphosphate + ADP + H(+)</text>
        <dbReference type="Rhea" id="RHEA:14213"/>
        <dbReference type="ChEBI" id="CHEBI:15378"/>
        <dbReference type="ChEBI" id="CHEBI:30616"/>
        <dbReference type="ChEBI" id="CHEBI:32966"/>
        <dbReference type="ChEBI" id="CHEBI:138881"/>
        <dbReference type="ChEBI" id="CHEBI:456216"/>
        <dbReference type="EC" id="2.7.1.56"/>
    </reaction>
</comment>
<dbReference type="InterPro" id="IPR022463">
    <property type="entry name" value="1-PFruKinase"/>
</dbReference>
<comment type="similarity">
    <text evidence="7">Belongs to the carbohydrate kinase PfkB family. LacC subfamily.</text>
</comment>
<reference evidence="10 11" key="1">
    <citation type="submission" date="2023-07" db="EMBL/GenBank/DDBJ databases">
        <title>Genomic Encyclopedia of Type Strains, Phase IV (KMG-IV): sequencing the most valuable type-strain genomes for metagenomic binning, comparative biology and taxonomic classification.</title>
        <authorList>
            <person name="Goeker M."/>
        </authorList>
    </citation>
    <scope>NUCLEOTIDE SEQUENCE [LARGE SCALE GENOMIC DNA]</scope>
    <source>
        <strain evidence="10 11">DSM 9768</strain>
    </source>
</reference>
<dbReference type="Gene3D" id="3.40.1190.20">
    <property type="match status" value="1"/>
</dbReference>
<evidence type="ECO:0000256" key="6">
    <source>
        <dbReference type="ARBA" id="ARBA00047745"/>
    </source>
</evidence>
<dbReference type="RefSeq" id="WP_307329717.1">
    <property type="nucleotide sequence ID" value="NZ_JAUSUG010000020.1"/>
</dbReference>
<comment type="similarity">
    <text evidence="1">Belongs to the carbohydrate kinase pfkB family.</text>
</comment>
<dbReference type="InterPro" id="IPR011611">
    <property type="entry name" value="PfkB_dom"/>
</dbReference>
<keyword evidence="11" id="KW-1185">Reference proteome</keyword>
<protein>
    <recommendedName>
        <fullName evidence="7">Tagatose-6-phosphate kinase</fullName>
        <ecNumber evidence="7">2.7.1.144</ecNumber>
    </recommendedName>
</protein>
<dbReference type="Proteomes" id="UP001230005">
    <property type="component" value="Unassembled WGS sequence"/>
</dbReference>
<keyword evidence="4 8" id="KW-0418">Kinase</keyword>
<keyword evidence="5 7" id="KW-0067">ATP-binding</keyword>
<dbReference type="EMBL" id="JAUSUG010000020">
    <property type="protein sequence ID" value="MDQ0256890.1"/>
    <property type="molecule type" value="Genomic_DNA"/>
</dbReference>
<name>A0ABU0A078_9BACI</name>
<gene>
    <name evidence="10" type="ORF">J2S74_004312</name>
</gene>
<evidence type="ECO:0000256" key="5">
    <source>
        <dbReference type="ARBA" id="ARBA00022840"/>
    </source>
</evidence>
<dbReference type="EC" id="2.7.1.144" evidence="7"/>
<comment type="catalytic activity">
    <reaction evidence="7">
        <text>D-tagatofuranose 6-phosphate + ATP = D-tagatofuranose 1,6-bisphosphate + ADP + H(+)</text>
        <dbReference type="Rhea" id="RHEA:12420"/>
        <dbReference type="ChEBI" id="CHEBI:15378"/>
        <dbReference type="ChEBI" id="CHEBI:30616"/>
        <dbReference type="ChEBI" id="CHEBI:58694"/>
        <dbReference type="ChEBI" id="CHEBI:58695"/>
        <dbReference type="ChEBI" id="CHEBI:456216"/>
        <dbReference type="EC" id="2.7.1.144"/>
    </reaction>
</comment>
<dbReference type="NCBIfam" id="TIGR03828">
    <property type="entry name" value="pfkB"/>
    <property type="match status" value="1"/>
</dbReference>
<accession>A0ABU0A078</accession>
<dbReference type="InterPro" id="IPR029056">
    <property type="entry name" value="Ribokinase-like"/>
</dbReference>
<evidence type="ECO:0000256" key="1">
    <source>
        <dbReference type="ARBA" id="ARBA00005380"/>
    </source>
</evidence>
<evidence type="ECO:0000256" key="4">
    <source>
        <dbReference type="ARBA" id="ARBA00022777"/>
    </source>
</evidence>
<dbReference type="PANTHER" id="PTHR46566">
    <property type="entry name" value="1-PHOSPHOFRUCTOKINASE-RELATED"/>
    <property type="match status" value="1"/>
</dbReference>
<keyword evidence="7" id="KW-0423">Lactose metabolism</keyword>
<evidence type="ECO:0000256" key="8">
    <source>
        <dbReference type="RuleBase" id="RU369061"/>
    </source>
</evidence>
<dbReference type="PIRSF" id="PIRSF000535">
    <property type="entry name" value="1PFK/6PFK/LacC"/>
    <property type="match status" value="1"/>
</dbReference>
<evidence type="ECO:0000256" key="7">
    <source>
        <dbReference type="PIRNR" id="PIRNR000535"/>
    </source>
</evidence>
<evidence type="ECO:0000313" key="10">
    <source>
        <dbReference type="EMBL" id="MDQ0256890.1"/>
    </source>
</evidence>
<dbReference type="CDD" id="cd01164">
    <property type="entry name" value="FruK_PfkB_like"/>
    <property type="match status" value="1"/>
</dbReference>
<evidence type="ECO:0000313" key="11">
    <source>
        <dbReference type="Proteomes" id="UP001230005"/>
    </source>
</evidence>
<dbReference type="SUPFAM" id="SSF53613">
    <property type="entry name" value="Ribokinase-like"/>
    <property type="match status" value="1"/>
</dbReference>
<dbReference type="NCBIfam" id="TIGR03168">
    <property type="entry name" value="1-PFK"/>
    <property type="match status" value="1"/>
</dbReference>
<sequence>MIYTLTLNPSVDYIVSVDPFEFGKTNRTATEMKNPGGKGINVSRVLNNLNIKTKALGFIGGFTGGFIEQKLREEKVDTDFIQVNGDTRINIKLQTGEETEINGQSPSVDQEHLNTLLEKLHVLQEGDLLVLAGSVPKSLPSNIYYSLLKEVEELGVKVIVDTSGEALEKSFPGNPFLIKPNHHELGELFDKSDLTVKDAVHYGRRILDKGVQNIIVSMAGEGALFLNKEITLFSNVPKGIVKNSVGAGDSVVAGFVASYSQHNDLVKAFQYGIAAGSATAFSNHFCEKAEIEKLIDEIEITKL</sequence>
<dbReference type="Pfam" id="PF00294">
    <property type="entry name" value="PfkB"/>
    <property type="match status" value="1"/>
</dbReference>
<dbReference type="PANTHER" id="PTHR46566:SF1">
    <property type="entry name" value="1-PHOSPHOFRUCTOKINASE"/>
    <property type="match status" value="1"/>
</dbReference>
<comment type="pathway">
    <text evidence="7">Carbohydrate metabolism; D-tagatose 6-phosphate degradation; D-glyceraldehyde 3-phosphate and glycerone phosphate from D-tagatose 6-phosphate: step 1/2.</text>
</comment>
<evidence type="ECO:0000256" key="2">
    <source>
        <dbReference type="ARBA" id="ARBA00022679"/>
    </source>
</evidence>
<evidence type="ECO:0000259" key="9">
    <source>
        <dbReference type="Pfam" id="PF00294"/>
    </source>
</evidence>
<dbReference type="InterPro" id="IPR002173">
    <property type="entry name" value="Carboh/pur_kinase_PfkB_CS"/>
</dbReference>
<proteinExistence type="inferred from homology"/>
<organism evidence="10 11">
    <name type="scientific">Evansella vedderi</name>
    <dbReference type="NCBI Taxonomy" id="38282"/>
    <lineage>
        <taxon>Bacteria</taxon>
        <taxon>Bacillati</taxon>
        <taxon>Bacillota</taxon>
        <taxon>Bacilli</taxon>
        <taxon>Bacillales</taxon>
        <taxon>Bacillaceae</taxon>
        <taxon>Evansella</taxon>
    </lineage>
</organism>
<dbReference type="GO" id="GO:0008662">
    <property type="term" value="F:1-phosphofructokinase activity"/>
    <property type="evidence" value="ECO:0007669"/>
    <property type="project" value="UniProtKB-EC"/>
</dbReference>
<keyword evidence="3 7" id="KW-0547">Nucleotide-binding</keyword>
<comment type="caution">
    <text evidence="10">The sequence shown here is derived from an EMBL/GenBank/DDBJ whole genome shotgun (WGS) entry which is preliminary data.</text>
</comment>
<feature type="domain" description="Carbohydrate kinase PfkB" evidence="9">
    <location>
        <begin position="9"/>
        <end position="280"/>
    </location>
</feature>
<comment type="function">
    <text evidence="8">Catalyzes the ATP-dependent phosphorylation of fructose-l-phosphate to fructose-l,6-bisphosphate.</text>
</comment>
<evidence type="ECO:0000256" key="3">
    <source>
        <dbReference type="ARBA" id="ARBA00022741"/>
    </source>
</evidence>
<keyword evidence="2 7" id="KW-0808">Transferase</keyword>
<dbReference type="InterPro" id="IPR017583">
    <property type="entry name" value="Tagatose/fructose_Pkinase"/>
</dbReference>